<evidence type="ECO:0000256" key="11">
    <source>
        <dbReference type="ARBA" id="ARBA00023010"/>
    </source>
</evidence>
<keyword evidence="6" id="KW-0813">Transport</keyword>
<evidence type="ECO:0000256" key="9">
    <source>
        <dbReference type="ARBA" id="ARBA00022927"/>
    </source>
</evidence>
<keyword evidence="12 13" id="KW-0472">Membrane</keyword>
<evidence type="ECO:0000256" key="5">
    <source>
        <dbReference type="ARBA" id="ARBA00014962"/>
    </source>
</evidence>
<evidence type="ECO:0000313" key="14">
    <source>
        <dbReference type="EMBL" id="KPL54845.1"/>
    </source>
</evidence>
<evidence type="ECO:0000256" key="8">
    <source>
        <dbReference type="ARBA" id="ARBA00022692"/>
    </source>
</evidence>
<keyword evidence="11" id="KW-0811">Translocation</keyword>
<dbReference type="STRING" id="665126.ABB55_23650"/>
<dbReference type="InterPro" id="IPR003849">
    <property type="entry name" value="Preprotein_translocase_YajC"/>
</dbReference>
<dbReference type="Pfam" id="PF02699">
    <property type="entry name" value="YajC"/>
    <property type="match status" value="1"/>
</dbReference>
<dbReference type="OrthoDB" id="9811406at2"/>
<dbReference type="PANTHER" id="PTHR33909">
    <property type="entry name" value="SEC TRANSLOCON ACCESSORY COMPLEX SUBUNIT YAJC"/>
    <property type="match status" value="1"/>
</dbReference>
<reference evidence="14 15" key="2">
    <citation type="submission" date="2015-10" db="EMBL/GenBank/DDBJ databases">
        <title>Draft Genome Sequence of Prosthecomicrobium hirschii ATCC 27832.</title>
        <authorList>
            <person name="Daniel J."/>
            <person name="Givan S.A."/>
            <person name="Brun Y.V."/>
            <person name="Brown P.J."/>
        </authorList>
    </citation>
    <scope>NUCLEOTIDE SEQUENCE [LARGE SCALE GENOMIC DNA]</scope>
    <source>
        <strain evidence="14 15">16</strain>
    </source>
</reference>
<accession>A0A0P6WJ72</accession>
<comment type="subunit">
    <text evidence="4">Part of the SecDF-YidC-YajC translocase complex. The SecDF-YidC-YajC translocase forms a supercomplex with SecYEG, called the holo-translocon (HTL).</text>
</comment>
<dbReference type="Proteomes" id="UP000048984">
    <property type="component" value="Unassembled WGS sequence"/>
</dbReference>
<dbReference type="PANTHER" id="PTHR33909:SF1">
    <property type="entry name" value="SEC TRANSLOCON ACCESSORY COMPLEX SUBUNIT YAJC"/>
    <property type="match status" value="1"/>
</dbReference>
<evidence type="ECO:0000256" key="3">
    <source>
        <dbReference type="ARBA" id="ARBA00006742"/>
    </source>
</evidence>
<sequence length="111" mass="12045">MFVTPAFAQAAAPGAGANDLFMTLAPFLFILPIMYFMIIRPQRQQAKRHQEMLAGVRRGDTIVTTGGLIGKVSKVVSETELEVDLGESTKVRVVRSAIAEVRTKGEPAKEA</sequence>
<comment type="subcellular location">
    <subcellularLocation>
        <location evidence="2">Cell membrane</location>
        <topology evidence="2">Single-pass membrane protein</topology>
    </subcellularLocation>
</comment>
<dbReference type="AlphaFoldDB" id="A0A0P6WJ72"/>
<organism evidence="14 15">
    <name type="scientific">Prosthecodimorpha hirschii</name>
    <dbReference type="NCBI Taxonomy" id="665126"/>
    <lineage>
        <taxon>Bacteria</taxon>
        <taxon>Pseudomonadati</taxon>
        <taxon>Pseudomonadota</taxon>
        <taxon>Alphaproteobacteria</taxon>
        <taxon>Hyphomicrobiales</taxon>
        <taxon>Ancalomicrobiaceae</taxon>
        <taxon>Prosthecodimorpha</taxon>
    </lineage>
</organism>
<reference evidence="14 15" key="1">
    <citation type="submission" date="2015-09" db="EMBL/GenBank/DDBJ databases">
        <authorList>
            <person name="Jackson K.R."/>
            <person name="Lunt B.L."/>
            <person name="Fisher J.N.B."/>
            <person name="Gardner A.V."/>
            <person name="Bailey M.E."/>
            <person name="Deus L.M."/>
            <person name="Earl A.S."/>
            <person name="Gibby P.D."/>
            <person name="Hartmann K.A."/>
            <person name="Liu J.E."/>
            <person name="Manci A.M."/>
            <person name="Nielsen D.A."/>
            <person name="Solomon M.B."/>
            <person name="Breakwell D.P."/>
            <person name="Burnett S.H."/>
            <person name="Grose J.H."/>
        </authorList>
    </citation>
    <scope>NUCLEOTIDE SEQUENCE [LARGE SCALE GENOMIC DNA]</scope>
    <source>
        <strain evidence="14 15">16</strain>
    </source>
</reference>
<evidence type="ECO:0000256" key="10">
    <source>
        <dbReference type="ARBA" id="ARBA00022989"/>
    </source>
</evidence>
<name>A0A0P6WJ72_9HYPH</name>
<dbReference type="NCBIfam" id="TIGR00739">
    <property type="entry name" value="yajC"/>
    <property type="match status" value="1"/>
</dbReference>
<evidence type="ECO:0000256" key="1">
    <source>
        <dbReference type="ARBA" id="ARBA00002061"/>
    </source>
</evidence>
<proteinExistence type="inferred from homology"/>
<dbReference type="EMBL" id="LJYW01000001">
    <property type="protein sequence ID" value="KPL54845.1"/>
    <property type="molecule type" value="Genomic_DNA"/>
</dbReference>
<keyword evidence="10 13" id="KW-1133">Transmembrane helix</keyword>
<comment type="function">
    <text evidence="1">The SecYEG-SecDF-YajC-YidC holo-translocon (HTL) protein secretase/insertase is a supercomplex required for protein secretion, insertion of proteins into membranes, and assembly of membrane protein complexes. While the SecYEG complex is essential for assembly of a number of proteins and complexes, the SecDF-YajC-YidC subcomplex facilitates these functions.</text>
</comment>
<dbReference type="GO" id="GO:0005886">
    <property type="term" value="C:plasma membrane"/>
    <property type="evidence" value="ECO:0007669"/>
    <property type="project" value="UniProtKB-SubCell"/>
</dbReference>
<dbReference type="SMART" id="SM01323">
    <property type="entry name" value="YajC"/>
    <property type="match status" value="1"/>
</dbReference>
<evidence type="ECO:0000256" key="4">
    <source>
        <dbReference type="ARBA" id="ARBA00011718"/>
    </source>
</evidence>
<keyword evidence="8 13" id="KW-0812">Transmembrane</keyword>
<comment type="similarity">
    <text evidence="3">Belongs to the YajC family.</text>
</comment>
<evidence type="ECO:0000256" key="12">
    <source>
        <dbReference type="ARBA" id="ARBA00023136"/>
    </source>
</evidence>
<keyword evidence="7" id="KW-1003">Cell membrane</keyword>
<evidence type="ECO:0000256" key="13">
    <source>
        <dbReference type="SAM" id="Phobius"/>
    </source>
</evidence>
<evidence type="ECO:0000256" key="2">
    <source>
        <dbReference type="ARBA" id="ARBA00004162"/>
    </source>
</evidence>
<gene>
    <name evidence="14" type="ORF">ABB55_23650</name>
</gene>
<dbReference type="GO" id="GO:0015031">
    <property type="term" value="P:protein transport"/>
    <property type="evidence" value="ECO:0007669"/>
    <property type="project" value="UniProtKB-KW"/>
</dbReference>
<keyword evidence="9" id="KW-0653">Protein transport</keyword>
<evidence type="ECO:0000256" key="7">
    <source>
        <dbReference type="ARBA" id="ARBA00022475"/>
    </source>
</evidence>
<feature type="transmembrane region" description="Helical" evidence="13">
    <location>
        <begin position="20"/>
        <end position="39"/>
    </location>
</feature>
<comment type="caution">
    <text evidence="14">The sequence shown here is derived from an EMBL/GenBank/DDBJ whole genome shotgun (WGS) entry which is preliminary data.</text>
</comment>
<evidence type="ECO:0000256" key="6">
    <source>
        <dbReference type="ARBA" id="ARBA00022448"/>
    </source>
</evidence>
<dbReference type="RefSeq" id="WP_054361011.1">
    <property type="nucleotide sequence ID" value="NZ_JAPCYQ010000001.1"/>
</dbReference>
<keyword evidence="15" id="KW-1185">Reference proteome</keyword>
<dbReference type="PRINTS" id="PR01853">
    <property type="entry name" value="YAJCTRNLCASE"/>
</dbReference>
<protein>
    <recommendedName>
        <fullName evidence="5">Sec translocon accessory complex subunit YajC</fullName>
    </recommendedName>
</protein>
<evidence type="ECO:0000313" key="15">
    <source>
        <dbReference type="Proteomes" id="UP000048984"/>
    </source>
</evidence>